<reference evidence="1 2" key="1">
    <citation type="submission" date="2022-06" db="EMBL/GenBank/DDBJ databases">
        <title>Genomic Encyclopedia of Archaeal and Bacterial Type Strains, Phase II (KMG-II): from individual species to whole genera.</title>
        <authorList>
            <person name="Goeker M."/>
        </authorList>
    </citation>
    <scope>NUCLEOTIDE SEQUENCE [LARGE SCALE GENOMIC DNA]</scope>
    <source>
        <strain evidence="1 2">DSM 40477</strain>
    </source>
</reference>
<sequence length="114" mass="12932">MGSAAVRAAFDELEDRLHEYLDNVELIVRKGSDESRLSLVAVEVPTLLALARALIREHRPDSAGHCASCGHRWRRWWLIREPWPCAVVRTAHQYMTNPDRVLAVCGMPDPTDDD</sequence>
<dbReference type="EMBL" id="JAMTCP010000002">
    <property type="protein sequence ID" value="MCP2256735.1"/>
    <property type="molecule type" value="Genomic_DNA"/>
</dbReference>
<dbReference type="RefSeq" id="WP_253667721.1">
    <property type="nucleotide sequence ID" value="NZ_JAMTCP010000002.1"/>
</dbReference>
<evidence type="ECO:0000313" key="1">
    <source>
        <dbReference type="EMBL" id="MCP2256735.1"/>
    </source>
</evidence>
<keyword evidence="2" id="KW-1185">Reference proteome</keyword>
<gene>
    <name evidence="1" type="ORF">LX15_000418</name>
</gene>
<comment type="caution">
    <text evidence="1">The sequence shown here is derived from an EMBL/GenBank/DDBJ whole genome shotgun (WGS) entry which is preliminary data.</text>
</comment>
<accession>A0ABT1HMK9</accession>
<proteinExistence type="predicted"/>
<protein>
    <submittedName>
        <fullName evidence="1">Uncharacterized protein</fullName>
    </submittedName>
</protein>
<dbReference type="Proteomes" id="UP001205311">
    <property type="component" value="Unassembled WGS sequence"/>
</dbReference>
<evidence type="ECO:0000313" key="2">
    <source>
        <dbReference type="Proteomes" id="UP001205311"/>
    </source>
</evidence>
<name>A0ABT1HMK9_STRSD</name>
<organism evidence="1 2">
    <name type="scientific">Streptoalloteichus tenebrarius (strain ATCC 17920 / DSM 40477 / JCM 4838 / CBS 697.72 / NBRC 16177 / NCIMB 11028 / NRRL B-12390 / A12253. 1 / ISP 5477)</name>
    <name type="common">Streptomyces tenebrarius</name>
    <dbReference type="NCBI Taxonomy" id="1933"/>
    <lineage>
        <taxon>Bacteria</taxon>
        <taxon>Bacillati</taxon>
        <taxon>Actinomycetota</taxon>
        <taxon>Actinomycetes</taxon>
        <taxon>Pseudonocardiales</taxon>
        <taxon>Pseudonocardiaceae</taxon>
        <taxon>Streptoalloteichus</taxon>
    </lineage>
</organism>